<feature type="transmembrane region" description="Helical" evidence="9">
    <location>
        <begin position="317"/>
        <end position="340"/>
    </location>
</feature>
<evidence type="ECO:0000256" key="1">
    <source>
        <dbReference type="ARBA" id="ARBA00004651"/>
    </source>
</evidence>
<feature type="transmembrane region" description="Helical" evidence="9">
    <location>
        <begin position="88"/>
        <end position="108"/>
    </location>
</feature>
<name>A0ABR7NIA1_9FIRM</name>
<evidence type="ECO:0000256" key="9">
    <source>
        <dbReference type="SAM" id="Phobius"/>
    </source>
</evidence>
<feature type="transmembrane region" description="Helical" evidence="9">
    <location>
        <begin position="375"/>
        <end position="397"/>
    </location>
</feature>
<comment type="subcellular location">
    <subcellularLocation>
        <location evidence="1 8">Cell membrane</location>
        <topology evidence="1 8">Multi-pass membrane protein</topology>
    </subcellularLocation>
</comment>
<feature type="transmembrane region" description="Helical" evidence="9">
    <location>
        <begin position="57"/>
        <end position="81"/>
    </location>
</feature>
<feature type="transmembrane region" description="Helical" evidence="9">
    <location>
        <begin position="144"/>
        <end position="168"/>
    </location>
</feature>
<keyword evidence="5 8" id="KW-0812">Transmembrane</keyword>
<keyword evidence="11" id="KW-1185">Reference proteome</keyword>
<keyword evidence="3 8" id="KW-0813">Transport</keyword>
<dbReference type="Pfam" id="PF00860">
    <property type="entry name" value="Xan_ur_permease"/>
    <property type="match status" value="1"/>
</dbReference>
<dbReference type="InterPro" id="IPR006043">
    <property type="entry name" value="NCS2"/>
</dbReference>
<evidence type="ECO:0000256" key="2">
    <source>
        <dbReference type="ARBA" id="ARBA00005697"/>
    </source>
</evidence>
<evidence type="ECO:0000256" key="5">
    <source>
        <dbReference type="ARBA" id="ARBA00022692"/>
    </source>
</evidence>
<feature type="transmembrane region" description="Helical" evidence="9">
    <location>
        <begin position="188"/>
        <end position="207"/>
    </location>
</feature>
<evidence type="ECO:0000256" key="6">
    <source>
        <dbReference type="ARBA" id="ARBA00022989"/>
    </source>
</evidence>
<keyword evidence="7 8" id="KW-0472">Membrane</keyword>
<gene>
    <name evidence="10" type="ORF">H8717_06965</name>
</gene>
<dbReference type="InterPro" id="IPR026033">
    <property type="entry name" value="Azg-like_bact_archaea"/>
</dbReference>
<evidence type="ECO:0000256" key="3">
    <source>
        <dbReference type="ARBA" id="ARBA00022448"/>
    </source>
</evidence>
<comment type="caution">
    <text evidence="10">The sequence shown here is derived from an EMBL/GenBank/DDBJ whole genome shotgun (WGS) entry which is preliminary data.</text>
</comment>
<keyword evidence="4 8" id="KW-1003">Cell membrane</keyword>
<dbReference type="EMBL" id="JACRTB010000009">
    <property type="protein sequence ID" value="MBC8576146.1"/>
    <property type="molecule type" value="Genomic_DNA"/>
</dbReference>
<organism evidence="10 11">
    <name type="scientific">Yanshouia hominis</name>
    <dbReference type="NCBI Taxonomy" id="2763673"/>
    <lineage>
        <taxon>Bacteria</taxon>
        <taxon>Bacillati</taxon>
        <taxon>Bacillota</taxon>
        <taxon>Clostridia</taxon>
        <taxon>Eubacteriales</taxon>
        <taxon>Oscillospiraceae</taxon>
        <taxon>Yanshouia</taxon>
    </lineage>
</organism>
<evidence type="ECO:0000313" key="10">
    <source>
        <dbReference type="EMBL" id="MBC8576146.1"/>
    </source>
</evidence>
<reference evidence="10 11" key="1">
    <citation type="submission" date="2020-08" db="EMBL/GenBank/DDBJ databases">
        <title>Genome public.</title>
        <authorList>
            <person name="Liu C."/>
            <person name="Sun Q."/>
        </authorList>
    </citation>
    <scope>NUCLEOTIDE SEQUENCE [LARGE SCALE GENOMIC DNA]</scope>
    <source>
        <strain evidence="10 11">BX1</strain>
    </source>
</reference>
<feature type="transmembrane region" description="Helical" evidence="9">
    <location>
        <begin position="114"/>
        <end position="132"/>
    </location>
</feature>
<dbReference type="PIRSF" id="PIRSF005353">
    <property type="entry name" value="PbuG"/>
    <property type="match status" value="1"/>
</dbReference>
<accession>A0ABR7NIA1</accession>
<dbReference type="PANTHER" id="PTHR43337">
    <property type="entry name" value="XANTHINE/URACIL PERMEASE C887.17-RELATED"/>
    <property type="match status" value="1"/>
</dbReference>
<comment type="similarity">
    <text evidence="2 8">Belongs to the nucleobase:cation symporter-2 (NCS2) (TC 2.A.40) family. Azg-like subfamily.</text>
</comment>
<evidence type="ECO:0000256" key="7">
    <source>
        <dbReference type="ARBA" id="ARBA00023136"/>
    </source>
</evidence>
<feature type="transmembrane region" description="Helical" evidence="9">
    <location>
        <begin position="20"/>
        <end position="37"/>
    </location>
</feature>
<dbReference type="Proteomes" id="UP000658131">
    <property type="component" value="Unassembled WGS sequence"/>
</dbReference>
<keyword evidence="6 8" id="KW-1133">Transmembrane helix</keyword>
<dbReference type="PANTHER" id="PTHR43337:SF1">
    <property type="entry name" value="XANTHINE_URACIL PERMEASE C887.17-RELATED"/>
    <property type="match status" value="1"/>
</dbReference>
<sequence length="467" mass="48239">MNGWLEKRFELSKNNTNVKTEIIAGLTTFMAMAYILASNPKTLADPAYIIGDAALGAQIESCVFIATCLGAFVGTTLMALLANLPFALAPGLGLNATFAYTVMLGMGYSYAEGLAIVFISGVLFLVISLLGLREAIVRSLPHNLKVAISAGIGLFIAFIGLVNGGIVINNDATLVGVVNFSDFSAGSGARSAVVALLGLLIIAICNAKRIKGGMVIGILAATAAGIPLGVTVLPESFSMNIGPMFAEYASFSLGAMFSGFSSMFAGQGFFAVLSKIFVVVISLSLIDMFDTIGTLVGTAQGAGMLDEQGDVKNMKQALLSDSIATMAGAFLGTSTVTTFVESSSGVSEGGRTGLASVVTALLFLVSLLLAPFIGIIPLAAAAPALIYVGVLMIGSSLKNLDFSDPTEAIPAFLTMVMMPLTYGISNGIAFGIMGYVVIKALTGRAKDLNPTLTVLGILFILRYALMV</sequence>
<evidence type="ECO:0000256" key="8">
    <source>
        <dbReference type="PIRNR" id="PIRNR005353"/>
    </source>
</evidence>
<feature type="transmembrane region" description="Helical" evidence="9">
    <location>
        <begin position="352"/>
        <end position="369"/>
    </location>
</feature>
<feature type="transmembrane region" description="Helical" evidence="9">
    <location>
        <begin position="214"/>
        <end position="233"/>
    </location>
</feature>
<evidence type="ECO:0000313" key="11">
    <source>
        <dbReference type="Proteomes" id="UP000658131"/>
    </source>
</evidence>
<proteinExistence type="inferred from homology"/>
<feature type="transmembrane region" description="Helical" evidence="9">
    <location>
        <begin position="448"/>
        <end position="465"/>
    </location>
</feature>
<protein>
    <submittedName>
        <fullName evidence="10">NCS2 family permease</fullName>
    </submittedName>
</protein>
<feature type="transmembrane region" description="Helical" evidence="9">
    <location>
        <begin position="409"/>
        <end position="436"/>
    </location>
</feature>
<dbReference type="RefSeq" id="WP_262399697.1">
    <property type="nucleotide sequence ID" value="NZ_JACRTB010000009.1"/>
</dbReference>
<evidence type="ECO:0000256" key="4">
    <source>
        <dbReference type="ARBA" id="ARBA00022475"/>
    </source>
</evidence>
<dbReference type="InterPro" id="IPR045018">
    <property type="entry name" value="Azg-like"/>
</dbReference>